<gene>
    <name evidence="1" type="ORF">IGS65_009540</name>
</gene>
<sequence length="59" mass="6787">MWIVGKDRKNEKGFDFVNGFWMAMILVACLSGSNTEHKTSVSNMDGTYYEFYKLKKVIG</sequence>
<name>A0AAX1K345_STRMG</name>
<evidence type="ECO:0000313" key="2">
    <source>
        <dbReference type="Proteomes" id="UP000595884"/>
    </source>
</evidence>
<evidence type="ECO:0000313" key="1">
    <source>
        <dbReference type="EMBL" id="QQL47257.1"/>
    </source>
</evidence>
<dbReference type="GeneID" id="93858801"/>
<reference evidence="2" key="1">
    <citation type="submission" date="2020-12" db="EMBL/GenBank/DDBJ databases">
        <authorList>
            <person name="Wen Z.T."/>
        </authorList>
    </citation>
    <scope>NUCLEOTIDE SEQUENCE [LARGE SCALE GENOMIC DNA]</scope>
    <source>
        <strain evidence="2">27-3</strain>
    </source>
</reference>
<dbReference type="Proteomes" id="UP000595884">
    <property type="component" value="Chromosome"/>
</dbReference>
<accession>A0AAX1K345</accession>
<dbReference type="PROSITE" id="PS51257">
    <property type="entry name" value="PROKAR_LIPOPROTEIN"/>
    <property type="match status" value="1"/>
</dbReference>
<dbReference type="RefSeq" id="WP_002263679.1">
    <property type="nucleotide sequence ID" value="NZ_AP019720.1"/>
</dbReference>
<protein>
    <submittedName>
        <fullName evidence="1">Uncharacterized protein</fullName>
    </submittedName>
</protein>
<dbReference type="EMBL" id="CP066294">
    <property type="protein sequence ID" value="QQL47257.1"/>
    <property type="molecule type" value="Genomic_DNA"/>
</dbReference>
<organism evidence="1 2">
    <name type="scientific">Streptococcus mutans</name>
    <dbReference type="NCBI Taxonomy" id="1309"/>
    <lineage>
        <taxon>Bacteria</taxon>
        <taxon>Bacillati</taxon>
        <taxon>Bacillota</taxon>
        <taxon>Bacilli</taxon>
        <taxon>Lactobacillales</taxon>
        <taxon>Streptococcaceae</taxon>
        <taxon>Streptococcus</taxon>
    </lineage>
</organism>
<dbReference type="AlphaFoldDB" id="A0AAX1K345"/>
<proteinExistence type="predicted"/>